<dbReference type="PANTHER" id="PTHR45636">
    <property type="entry name" value="PAIRED BOX PROTEIN PAX-6-RELATED-RELATED"/>
    <property type="match status" value="1"/>
</dbReference>
<gene>
    <name evidence="9" type="ORF">DdX_03019</name>
</gene>
<keyword evidence="5" id="KW-0238">DNA-binding</keyword>
<dbReference type="InterPro" id="IPR043565">
    <property type="entry name" value="PAX_fam"/>
</dbReference>
<keyword evidence="7" id="KW-0539">Nucleus</keyword>
<dbReference type="PANTHER" id="PTHR45636:SF42">
    <property type="entry name" value="PROTEIN CBR-NPAX-1"/>
    <property type="match status" value="1"/>
</dbReference>
<evidence type="ECO:0000256" key="4">
    <source>
        <dbReference type="ARBA" id="ARBA00023015"/>
    </source>
</evidence>
<protein>
    <submittedName>
        <fullName evidence="9">Paired box domain-containing protein</fullName>
    </submittedName>
</protein>
<dbReference type="InterPro" id="IPR009057">
    <property type="entry name" value="Homeodomain-like_sf"/>
</dbReference>
<comment type="caution">
    <text evidence="9">The sequence shown here is derived from an EMBL/GenBank/DDBJ whole genome shotgun (WGS) entry which is preliminary data.</text>
</comment>
<keyword evidence="2" id="KW-0217">Developmental protein</keyword>
<organism evidence="9 10">
    <name type="scientific">Ditylenchus destructor</name>
    <dbReference type="NCBI Taxonomy" id="166010"/>
    <lineage>
        <taxon>Eukaryota</taxon>
        <taxon>Metazoa</taxon>
        <taxon>Ecdysozoa</taxon>
        <taxon>Nematoda</taxon>
        <taxon>Chromadorea</taxon>
        <taxon>Rhabditida</taxon>
        <taxon>Tylenchina</taxon>
        <taxon>Tylenchomorpha</taxon>
        <taxon>Sphaerularioidea</taxon>
        <taxon>Anguinidae</taxon>
        <taxon>Anguininae</taxon>
        <taxon>Ditylenchus</taxon>
    </lineage>
</organism>
<evidence type="ECO:0000259" key="8">
    <source>
        <dbReference type="PROSITE" id="PS51057"/>
    </source>
</evidence>
<dbReference type="Gene3D" id="1.10.10.10">
    <property type="entry name" value="Winged helix-like DNA-binding domain superfamily/Winged helix DNA-binding domain"/>
    <property type="match status" value="1"/>
</dbReference>
<dbReference type="Pfam" id="PF00292">
    <property type="entry name" value="PAX"/>
    <property type="match status" value="1"/>
</dbReference>
<dbReference type="EMBL" id="JAKKPZ010000002">
    <property type="protein sequence ID" value="KAI1726305.1"/>
    <property type="molecule type" value="Genomic_DNA"/>
</dbReference>
<evidence type="ECO:0000256" key="5">
    <source>
        <dbReference type="ARBA" id="ARBA00023125"/>
    </source>
</evidence>
<feature type="domain" description="Paired" evidence="8">
    <location>
        <begin position="18"/>
        <end position="144"/>
    </location>
</feature>
<comment type="subcellular location">
    <subcellularLocation>
        <location evidence="1">Nucleus</location>
    </subcellularLocation>
</comment>
<dbReference type="Proteomes" id="UP001201812">
    <property type="component" value="Unassembled WGS sequence"/>
</dbReference>
<accession>A0AAD4NDU8</accession>
<evidence type="ECO:0000256" key="6">
    <source>
        <dbReference type="ARBA" id="ARBA00023163"/>
    </source>
</evidence>
<dbReference type="GO" id="GO:0005634">
    <property type="term" value="C:nucleus"/>
    <property type="evidence" value="ECO:0007669"/>
    <property type="project" value="UniProtKB-SubCell"/>
</dbReference>
<dbReference type="InterPro" id="IPR001523">
    <property type="entry name" value="Paired_dom"/>
</dbReference>
<dbReference type="InterPro" id="IPR036388">
    <property type="entry name" value="WH-like_DNA-bd_sf"/>
</dbReference>
<evidence type="ECO:0000256" key="2">
    <source>
        <dbReference type="ARBA" id="ARBA00022473"/>
    </source>
</evidence>
<dbReference type="PROSITE" id="PS51057">
    <property type="entry name" value="PAIRED_2"/>
    <property type="match status" value="1"/>
</dbReference>
<evidence type="ECO:0000313" key="9">
    <source>
        <dbReference type="EMBL" id="KAI1726305.1"/>
    </source>
</evidence>
<dbReference type="PRINTS" id="PR00027">
    <property type="entry name" value="PAIREDBOX"/>
</dbReference>
<dbReference type="GO" id="GO:0000981">
    <property type="term" value="F:DNA-binding transcription factor activity, RNA polymerase II-specific"/>
    <property type="evidence" value="ECO:0007669"/>
    <property type="project" value="TreeGrafter"/>
</dbReference>
<evidence type="ECO:0000256" key="3">
    <source>
        <dbReference type="ARBA" id="ARBA00022724"/>
    </source>
</evidence>
<name>A0AAD4NDU8_9BILA</name>
<evidence type="ECO:0000256" key="1">
    <source>
        <dbReference type="ARBA" id="ARBA00004123"/>
    </source>
</evidence>
<keyword evidence="3" id="KW-0563">Paired box</keyword>
<proteinExistence type="predicted"/>
<sequence>MPTSWGKFLSISFPQVSVAPARNRFGRPYISGRPLLACDRRRIIQLYQQGLRKIVIAREIGVTHSCVSKVIRKFEATGQVQNATFAQTASCACPGQADNHDPRKKNVPLISWIMAGISVTSVIGVHALACFPTLSRSPPLLIGCPALVQTLTNSNFSDGVLTFTYDNPNFRTSVVANCSEPDATQNLFAGIVVNQNNFLDDGFRFVTFPGTCDTTTGQWMMGNPPLVVSSIECLLATGAGQIGG</sequence>
<evidence type="ECO:0000256" key="7">
    <source>
        <dbReference type="ARBA" id="ARBA00023242"/>
    </source>
</evidence>
<keyword evidence="4" id="KW-0805">Transcription regulation</keyword>
<keyword evidence="6" id="KW-0804">Transcription</keyword>
<reference evidence="9" key="1">
    <citation type="submission" date="2022-01" db="EMBL/GenBank/DDBJ databases">
        <title>Genome Sequence Resource for Two Populations of Ditylenchus destructor, the Migratory Endoparasitic Phytonematode.</title>
        <authorList>
            <person name="Zhang H."/>
            <person name="Lin R."/>
            <person name="Xie B."/>
        </authorList>
    </citation>
    <scope>NUCLEOTIDE SEQUENCE</scope>
    <source>
        <strain evidence="9">BazhouSP</strain>
    </source>
</reference>
<dbReference type="AlphaFoldDB" id="A0AAD4NDU8"/>
<dbReference type="SUPFAM" id="SSF46689">
    <property type="entry name" value="Homeodomain-like"/>
    <property type="match status" value="1"/>
</dbReference>
<dbReference type="SMART" id="SM00351">
    <property type="entry name" value="PAX"/>
    <property type="match status" value="1"/>
</dbReference>
<dbReference type="GO" id="GO:0000978">
    <property type="term" value="F:RNA polymerase II cis-regulatory region sequence-specific DNA binding"/>
    <property type="evidence" value="ECO:0007669"/>
    <property type="project" value="TreeGrafter"/>
</dbReference>
<keyword evidence="10" id="KW-1185">Reference proteome</keyword>
<evidence type="ECO:0000313" key="10">
    <source>
        <dbReference type="Proteomes" id="UP001201812"/>
    </source>
</evidence>